<dbReference type="CDD" id="cd18699">
    <property type="entry name" value="PIN_VapC_like"/>
    <property type="match status" value="1"/>
</dbReference>
<dbReference type="SUPFAM" id="SSF88723">
    <property type="entry name" value="PIN domain-like"/>
    <property type="match status" value="1"/>
</dbReference>
<name>A0A1I2BNI0_9FLAO</name>
<dbReference type="EMBL" id="FONQ01000002">
    <property type="protein sequence ID" value="SFE56863.1"/>
    <property type="molecule type" value="Genomic_DNA"/>
</dbReference>
<accession>A0A1I2BNI0</accession>
<gene>
    <name evidence="1" type="ORF">SAMN04488131_102380</name>
</gene>
<keyword evidence="2" id="KW-1185">Reference proteome</keyword>
<sequence>MMKILLDTNIIIHREASKIYKPEIGQLFKWIDNLKYSKHIHPLTVEELERYKDPNALDTMSIKIQSYNLLKHQAPLGEEILKVSKKVDNQDNDINDTQILNEVYEGRVDILISEDKKIHTKANLLGISERVFKIQNFLEKVTAENPELVNFKVLAVKKVDFAEVKIKESFFDSFREDYTEFDVWFNGKSEESCYVCHSDGNLTAFLFVKTESEEENYSNISPVFQPKKRLKIGTLKVTGNGYKIGERFLKTIFDNAIQYKVEEIYVTLFVKRPEQEQLIEMLEEWGFVYHGLKTTKNGEERVYVRSFGKNLPKNIQNLKLTFPFFSRETDKYIIKIEPQYHTELFPDSINTREDKSKYTENEPHRNRISKAYISHSKDRNLKSGDIVLIYRIGEEGTQKIYTSTITTICIVENIKNDFKTFDDFFDSCNRKTMISKDDLRNKWWDKYPKYRPFVINFLFAHSLPTPKPTIRNLIDLKIFEDSKSIPLGFIKLTNEQFNDLINFAYKIKK</sequence>
<evidence type="ECO:0008006" key="3">
    <source>
        <dbReference type="Google" id="ProtNLM"/>
    </source>
</evidence>
<dbReference type="RefSeq" id="WP_208857632.1">
    <property type="nucleotide sequence ID" value="NZ_FONQ01000002.1"/>
</dbReference>
<dbReference type="Proteomes" id="UP000198596">
    <property type="component" value="Unassembled WGS sequence"/>
</dbReference>
<dbReference type="InterPro" id="IPR029060">
    <property type="entry name" value="PIN-like_dom_sf"/>
</dbReference>
<organism evidence="1 2">
    <name type="scientific">Flavobacterium xueshanense</name>
    <dbReference type="NCBI Taxonomy" id="935223"/>
    <lineage>
        <taxon>Bacteria</taxon>
        <taxon>Pseudomonadati</taxon>
        <taxon>Bacteroidota</taxon>
        <taxon>Flavobacteriia</taxon>
        <taxon>Flavobacteriales</taxon>
        <taxon>Flavobacteriaceae</taxon>
        <taxon>Flavobacterium</taxon>
    </lineage>
</organism>
<evidence type="ECO:0000313" key="2">
    <source>
        <dbReference type="Proteomes" id="UP000198596"/>
    </source>
</evidence>
<protein>
    <recommendedName>
        <fullName evidence="3">PIN domain-containing protein</fullName>
    </recommendedName>
</protein>
<dbReference type="Gene3D" id="3.40.630.30">
    <property type="match status" value="1"/>
</dbReference>
<reference evidence="2" key="1">
    <citation type="submission" date="2016-10" db="EMBL/GenBank/DDBJ databases">
        <authorList>
            <person name="Varghese N."/>
            <person name="Submissions S."/>
        </authorList>
    </citation>
    <scope>NUCLEOTIDE SEQUENCE [LARGE SCALE GENOMIC DNA]</scope>
    <source>
        <strain evidence="2">CGMCC 1.9227</strain>
    </source>
</reference>
<proteinExistence type="predicted"/>
<evidence type="ECO:0000313" key="1">
    <source>
        <dbReference type="EMBL" id="SFE56863.1"/>
    </source>
</evidence>
<dbReference type="AlphaFoldDB" id="A0A1I2BNI0"/>
<dbReference type="STRING" id="935223.SAMN04488131_102380"/>